<feature type="region of interest" description="Disordered" evidence="6">
    <location>
        <begin position="466"/>
        <end position="499"/>
    </location>
</feature>
<keyword evidence="4" id="KW-0804">Transcription</keyword>
<dbReference type="GO" id="GO:0000981">
    <property type="term" value="F:DNA-binding transcription factor activity, RNA polymerase II-specific"/>
    <property type="evidence" value="ECO:0007669"/>
    <property type="project" value="InterPro"/>
</dbReference>
<evidence type="ECO:0000256" key="4">
    <source>
        <dbReference type="ARBA" id="ARBA00023163"/>
    </source>
</evidence>
<dbReference type="GO" id="GO:0008270">
    <property type="term" value="F:zinc ion binding"/>
    <property type="evidence" value="ECO:0007669"/>
    <property type="project" value="InterPro"/>
</dbReference>
<comment type="subcellular location">
    <subcellularLocation>
        <location evidence="1">Nucleus</location>
    </subcellularLocation>
</comment>
<feature type="region of interest" description="Disordered" evidence="6">
    <location>
        <begin position="417"/>
        <end position="447"/>
    </location>
</feature>
<gene>
    <name evidence="8" type="ORF">CSOJ01_04552</name>
</gene>
<proteinExistence type="predicted"/>
<evidence type="ECO:0000256" key="2">
    <source>
        <dbReference type="ARBA" id="ARBA00022723"/>
    </source>
</evidence>
<keyword evidence="5" id="KW-0539">Nucleus</keyword>
<dbReference type="Proteomes" id="UP000652219">
    <property type="component" value="Unassembled WGS sequence"/>
</dbReference>
<evidence type="ECO:0000256" key="5">
    <source>
        <dbReference type="ARBA" id="ARBA00023242"/>
    </source>
</evidence>
<evidence type="ECO:0000256" key="6">
    <source>
        <dbReference type="SAM" id="MobiDB-lite"/>
    </source>
</evidence>
<keyword evidence="2" id="KW-0479">Metal-binding</keyword>
<evidence type="ECO:0000256" key="3">
    <source>
        <dbReference type="ARBA" id="ARBA00023015"/>
    </source>
</evidence>
<keyword evidence="3" id="KW-0805">Transcription regulation</keyword>
<dbReference type="GO" id="GO:0003677">
    <property type="term" value="F:DNA binding"/>
    <property type="evidence" value="ECO:0007669"/>
    <property type="project" value="InterPro"/>
</dbReference>
<evidence type="ECO:0000313" key="8">
    <source>
        <dbReference type="EMBL" id="KAF6813530.1"/>
    </source>
</evidence>
<name>A0A8H6MZ46_9PEZI</name>
<protein>
    <submittedName>
        <fullName evidence="8">Mucin-desulfating sulfatase (N-acetylglucosamine-6-sulfatase)</fullName>
    </submittedName>
</protein>
<accession>A0A8H6MZ46</accession>
<dbReference type="AlphaFoldDB" id="A0A8H6MZ46"/>
<dbReference type="InterPro" id="IPR050815">
    <property type="entry name" value="TF_fung"/>
</dbReference>
<dbReference type="Pfam" id="PF04082">
    <property type="entry name" value="Fungal_trans"/>
    <property type="match status" value="1"/>
</dbReference>
<evidence type="ECO:0000259" key="7">
    <source>
        <dbReference type="Pfam" id="PF04082"/>
    </source>
</evidence>
<dbReference type="PANTHER" id="PTHR47338:SF7">
    <property type="entry name" value="ZN(II)2CYS6 TRANSCRIPTION FACTOR (EUROFUNG)"/>
    <property type="match status" value="1"/>
</dbReference>
<dbReference type="PANTHER" id="PTHR47338">
    <property type="entry name" value="ZN(II)2CYS6 TRANSCRIPTION FACTOR (EUROFUNG)-RELATED"/>
    <property type="match status" value="1"/>
</dbReference>
<dbReference type="CDD" id="cd12148">
    <property type="entry name" value="fungal_TF_MHR"/>
    <property type="match status" value="1"/>
</dbReference>
<keyword evidence="9" id="KW-1185">Reference proteome</keyword>
<dbReference type="EMBL" id="WIGN01000052">
    <property type="protein sequence ID" value="KAF6813530.1"/>
    <property type="molecule type" value="Genomic_DNA"/>
</dbReference>
<feature type="compositionally biased region" description="Basic and acidic residues" evidence="6">
    <location>
        <begin position="466"/>
        <end position="482"/>
    </location>
</feature>
<sequence length="571" mass="64673">MARRLPPVRDQAQLMARFFRHLYPVPLYSFLHEKSIMQRCLGENLPEALNLAICAISALHLQDHRYHPAATVGWIRRAESILWSHIERPTIFRTQALLLVIQYRIETGEFQKAFMLSSIASRAASALRLHYERTDIHPLAQEVRRRLMWCLILMDMRFSSGLLECELCPFENVYLNRPSSEEEFSALHETGRDLNKKNPHSVAEDGLLSLLIRQASLRRDISRLKRQVSLAGNPVPQLEDLVHAFKRNLEQLPIAPYRLEDLREYSRSRWLPRYILAHLSWHQCNCDLYRLFLSGYKEAAPEVVTGSVSPGFTENAVSVCLHHAQSIVAVLHDLAGLEDADLKVVDNDVAICSYHASRIIIFISGSCLKPPNSNLTTESAVAKARSTLEILRRLYKNSTLAKYILSDLEAVIQDPTTTAAATTDEDAPEEGQPSAPKRPQFARRAQKHQNLAVHSVLRHARFVDDSHRAVSHSEKQTKKPDDSTGSNATGKDFSQDEDRPHAVVTNMIHNRYDAFGGLALETDVLPDAAGGDFMGLSSQTFNELSSFSFWGNWNETWGPNEWPMGSDENYF</sequence>
<feature type="domain" description="Xylanolytic transcriptional activator regulatory" evidence="7">
    <location>
        <begin position="17"/>
        <end position="196"/>
    </location>
</feature>
<evidence type="ECO:0000256" key="1">
    <source>
        <dbReference type="ARBA" id="ARBA00004123"/>
    </source>
</evidence>
<reference evidence="8 9" key="1">
    <citation type="journal article" date="2020" name="Phytopathology">
        <title>Genome Sequence Resources of Colletotrichum truncatum, C. plurivorum, C. musicola, and C. sojae: Four Species Pathogenic to Soybean (Glycine max).</title>
        <authorList>
            <person name="Rogerio F."/>
            <person name="Boufleur T.R."/>
            <person name="Ciampi-Guillardi M."/>
            <person name="Sukno S.A."/>
            <person name="Thon M.R."/>
            <person name="Massola Junior N.S."/>
            <person name="Baroncelli R."/>
        </authorList>
    </citation>
    <scope>NUCLEOTIDE SEQUENCE [LARGE SCALE GENOMIC DNA]</scope>
    <source>
        <strain evidence="8 9">LFN0009</strain>
    </source>
</reference>
<dbReference type="GO" id="GO:0006351">
    <property type="term" value="P:DNA-templated transcription"/>
    <property type="evidence" value="ECO:0007669"/>
    <property type="project" value="InterPro"/>
</dbReference>
<comment type="caution">
    <text evidence="8">The sequence shown here is derived from an EMBL/GenBank/DDBJ whole genome shotgun (WGS) entry which is preliminary data.</text>
</comment>
<dbReference type="GO" id="GO:0005634">
    <property type="term" value="C:nucleus"/>
    <property type="evidence" value="ECO:0007669"/>
    <property type="project" value="UniProtKB-SubCell"/>
</dbReference>
<organism evidence="8 9">
    <name type="scientific">Colletotrichum sojae</name>
    <dbReference type="NCBI Taxonomy" id="2175907"/>
    <lineage>
        <taxon>Eukaryota</taxon>
        <taxon>Fungi</taxon>
        <taxon>Dikarya</taxon>
        <taxon>Ascomycota</taxon>
        <taxon>Pezizomycotina</taxon>
        <taxon>Sordariomycetes</taxon>
        <taxon>Hypocreomycetidae</taxon>
        <taxon>Glomerellales</taxon>
        <taxon>Glomerellaceae</taxon>
        <taxon>Colletotrichum</taxon>
        <taxon>Colletotrichum orchidearum species complex</taxon>
    </lineage>
</organism>
<evidence type="ECO:0000313" key="9">
    <source>
        <dbReference type="Proteomes" id="UP000652219"/>
    </source>
</evidence>
<dbReference type="InterPro" id="IPR007219">
    <property type="entry name" value="XnlR_reg_dom"/>
</dbReference>